<dbReference type="EMBL" id="GBXM01003996">
    <property type="protein sequence ID" value="JAI04582.1"/>
    <property type="molecule type" value="Transcribed_RNA"/>
</dbReference>
<sequence length="64" mass="7345">MCSIRLMVMHNHRYMSAVVTMQQPSTVHRHGKSLRMASEEQLDLIFFHPLLASSVLFIGSESEQ</sequence>
<proteinExistence type="predicted"/>
<dbReference type="AlphaFoldDB" id="A0A0E9XQ65"/>
<protein>
    <submittedName>
        <fullName evidence="1">Uncharacterized protein</fullName>
    </submittedName>
</protein>
<reference evidence="1" key="2">
    <citation type="journal article" date="2015" name="Fish Shellfish Immunol.">
        <title>Early steps in the European eel (Anguilla anguilla)-Vibrio vulnificus interaction in the gills: Role of the RtxA13 toxin.</title>
        <authorList>
            <person name="Callol A."/>
            <person name="Pajuelo D."/>
            <person name="Ebbesson L."/>
            <person name="Teles M."/>
            <person name="MacKenzie S."/>
            <person name="Amaro C."/>
        </authorList>
    </citation>
    <scope>NUCLEOTIDE SEQUENCE</scope>
</reference>
<reference evidence="1" key="1">
    <citation type="submission" date="2014-11" db="EMBL/GenBank/DDBJ databases">
        <authorList>
            <person name="Amaro Gonzalez C."/>
        </authorList>
    </citation>
    <scope>NUCLEOTIDE SEQUENCE</scope>
</reference>
<accession>A0A0E9XQ65</accession>
<evidence type="ECO:0000313" key="1">
    <source>
        <dbReference type="EMBL" id="JAI04582.1"/>
    </source>
</evidence>
<name>A0A0E9XQ65_ANGAN</name>
<organism evidence="1">
    <name type="scientific">Anguilla anguilla</name>
    <name type="common">European freshwater eel</name>
    <name type="synonym">Muraena anguilla</name>
    <dbReference type="NCBI Taxonomy" id="7936"/>
    <lineage>
        <taxon>Eukaryota</taxon>
        <taxon>Metazoa</taxon>
        <taxon>Chordata</taxon>
        <taxon>Craniata</taxon>
        <taxon>Vertebrata</taxon>
        <taxon>Euteleostomi</taxon>
        <taxon>Actinopterygii</taxon>
        <taxon>Neopterygii</taxon>
        <taxon>Teleostei</taxon>
        <taxon>Anguilliformes</taxon>
        <taxon>Anguillidae</taxon>
        <taxon>Anguilla</taxon>
    </lineage>
</organism>